<dbReference type="OrthoDB" id="9782576at2"/>
<keyword evidence="3" id="KW-0227">DNA damage</keyword>
<sequence length="317" mass="36700">MKIRFGFVANSLSLWDASPAKTMTFKRYTELPASERMDKLKEVTALNLYHTKRILYFCAAHEIEVYRLSSSLVPLATHPEVEWDFHSPFKKEWEELGELIRKFGIRASFHPNQYTLFTSPRDHVTENAVKDMMYHYRMLDLMGIEDQGVINIHIGGTYGDKEKTLERFHENLKTLPDEARKVMTLENDDKTYDAGETLAACQQSNTPMVLDIHHHEANRCQQPLEDLLPDIFNTWHHRDLVPKIHVSSPKSEKAFRSHADLVDSTFVEGFMKQVKELDQDIDIMVEAKHKDLAMLKLVEDLSSIRGVKRLTGASLTW</sequence>
<evidence type="ECO:0000256" key="1">
    <source>
        <dbReference type="ARBA" id="ARBA00022722"/>
    </source>
</evidence>
<dbReference type="PANTHER" id="PTHR31290:SF5">
    <property type="entry name" value="UV-DAMAGE ENDONUCLEASE"/>
    <property type="match status" value="1"/>
</dbReference>
<dbReference type="Gene3D" id="3.20.20.150">
    <property type="entry name" value="Divalent-metal-dependent TIM barrel enzymes"/>
    <property type="match status" value="1"/>
</dbReference>
<evidence type="ECO:0000256" key="3">
    <source>
        <dbReference type="ARBA" id="ARBA00022763"/>
    </source>
</evidence>
<evidence type="ECO:0000256" key="4">
    <source>
        <dbReference type="ARBA" id="ARBA00022769"/>
    </source>
</evidence>
<dbReference type="GO" id="GO:0016787">
    <property type="term" value="F:hydrolase activity"/>
    <property type="evidence" value="ECO:0007669"/>
    <property type="project" value="UniProtKB-KW"/>
</dbReference>
<dbReference type="STRING" id="189381.GCA_900166615_00298"/>
<dbReference type="InterPro" id="IPR004601">
    <property type="entry name" value="UvdE"/>
</dbReference>
<dbReference type="GO" id="GO:0004519">
    <property type="term" value="F:endonuclease activity"/>
    <property type="evidence" value="ECO:0007669"/>
    <property type="project" value="UniProtKB-KW"/>
</dbReference>
<keyword evidence="2 7" id="KW-0255">Endonuclease</keyword>
<keyword evidence="8" id="KW-1185">Reference proteome</keyword>
<evidence type="ECO:0000313" key="8">
    <source>
        <dbReference type="Proteomes" id="UP000037405"/>
    </source>
</evidence>
<evidence type="ECO:0000313" key="7">
    <source>
        <dbReference type="EMBL" id="KON83045.1"/>
    </source>
</evidence>
<evidence type="ECO:0000256" key="2">
    <source>
        <dbReference type="ARBA" id="ARBA00022759"/>
    </source>
</evidence>
<keyword evidence="4" id="KW-0228">DNA excision</keyword>
<dbReference type="Pfam" id="PF03851">
    <property type="entry name" value="UvdE"/>
    <property type="match status" value="1"/>
</dbReference>
<dbReference type="GO" id="GO:0009411">
    <property type="term" value="P:response to UV"/>
    <property type="evidence" value="ECO:0007669"/>
    <property type="project" value="InterPro"/>
</dbReference>
<evidence type="ECO:0000256" key="6">
    <source>
        <dbReference type="ARBA" id="ARBA00023204"/>
    </source>
</evidence>
<comment type="caution">
    <text evidence="7">The sequence shown here is derived from an EMBL/GenBank/DDBJ whole genome shotgun (WGS) entry which is preliminary data.</text>
</comment>
<dbReference type="EMBL" id="LGUE01000008">
    <property type="protein sequence ID" value="KON83045.1"/>
    <property type="molecule type" value="Genomic_DNA"/>
</dbReference>
<proteinExistence type="predicted"/>
<keyword evidence="6" id="KW-0234">DNA repair</keyword>
<gene>
    <name evidence="7" type="primary">uvsE</name>
    <name evidence="7" type="ORF">AF331_19605</name>
</gene>
<dbReference type="Proteomes" id="UP000037405">
    <property type="component" value="Unassembled WGS sequence"/>
</dbReference>
<evidence type="ECO:0000256" key="5">
    <source>
        <dbReference type="ARBA" id="ARBA00022801"/>
    </source>
</evidence>
<protein>
    <submittedName>
        <fullName evidence="7">UV damage repair endonuclease UvdE</fullName>
    </submittedName>
</protein>
<dbReference type="AlphaFoldDB" id="A0A0M0FZS0"/>
<dbReference type="NCBIfam" id="TIGR00629">
    <property type="entry name" value="uvde"/>
    <property type="match status" value="1"/>
</dbReference>
<dbReference type="PANTHER" id="PTHR31290">
    <property type="entry name" value="UV-DAMAGE ENDONUCLEASE"/>
    <property type="match status" value="1"/>
</dbReference>
<dbReference type="GO" id="GO:0006289">
    <property type="term" value="P:nucleotide-excision repair"/>
    <property type="evidence" value="ECO:0007669"/>
    <property type="project" value="InterPro"/>
</dbReference>
<name>A0A0M0FZS0_9BACI</name>
<accession>A0A0M0FZS0</accession>
<dbReference type="RefSeq" id="WP_053429675.1">
    <property type="nucleotide sequence ID" value="NZ_LGUE01000008.1"/>
</dbReference>
<keyword evidence="1" id="KW-0540">Nuclease</keyword>
<dbReference type="PATRIC" id="fig|189381.12.peg.3442"/>
<dbReference type="SUPFAM" id="SSF51658">
    <property type="entry name" value="Xylose isomerase-like"/>
    <property type="match status" value="1"/>
</dbReference>
<dbReference type="InterPro" id="IPR036237">
    <property type="entry name" value="Xyl_isomerase-like_sf"/>
</dbReference>
<organism evidence="7 8">
    <name type="scientific">Rossellomorea marisflavi</name>
    <dbReference type="NCBI Taxonomy" id="189381"/>
    <lineage>
        <taxon>Bacteria</taxon>
        <taxon>Bacillati</taxon>
        <taxon>Bacillota</taxon>
        <taxon>Bacilli</taxon>
        <taxon>Bacillales</taxon>
        <taxon>Bacillaceae</taxon>
        <taxon>Rossellomorea</taxon>
    </lineage>
</organism>
<keyword evidence="5" id="KW-0378">Hydrolase</keyword>
<reference evidence="8" key="1">
    <citation type="submission" date="2015-07" db="EMBL/GenBank/DDBJ databases">
        <title>Fjat-14235 jcm11544.</title>
        <authorList>
            <person name="Liu B."/>
            <person name="Wang J."/>
            <person name="Zhu Y."/>
            <person name="Liu G."/>
            <person name="Chen Q."/>
            <person name="Chen Z."/>
            <person name="Lan J."/>
            <person name="Che J."/>
            <person name="Ge C."/>
            <person name="Shi H."/>
            <person name="Pan Z."/>
            <person name="Liu X."/>
        </authorList>
    </citation>
    <scope>NUCLEOTIDE SEQUENCE [LARGE SCALE GENOMIC DNA]</scope>
    <source>
        <strain evidence="8">JCM 11544</strain>
    </source>
</reference>